<evidence type="ECO:0000256" key="1">
    <source>
        <dbReference type="ARBA" id="ARBA00022679"/>
    </source>
</evidence>
<dbReference type="PANTHER" id="PTHR48207">
    <property type="entry name" value="SUCCINATE--HYDROXYMETHYLGLUTARATE COA-TRANSFERASE"/>
    <property type="match status" value="1"/>
</dbReference>
<evidence type="ECO:0000313" key="4">
    <source>
        <dbReference type="Proteomes" id="UP001589627"/>
    </source>
</evidence>
<keyword evidence="1 3" id="KW-0808">Transferase</keyword>
<organism evidence="3 4">
    <name type="scientific">Actinoallomurus acaciae</name>
    <dbReference type="NCBI Taxonomy" id="502577"/>
    <lineage>
        <taxon>Bacteria</taxon>
        <taxon>Bacillati</taxon>
        <taxon>Actinomycetota</taxon>
        <taxon>Actinomycetes</taxon>
        <taxon>Streptosporangiales</taxon>
        <taxon>Thermomonosporaceae</taxon>
        <taxon>Actinoallomurus</taxon>
    </lineage>
</organism>
<sequence length="410" mass="43590">MPDREAPLLRTRVVDFTRVFSGPFASQVLAGLGADVIKIERPDGGDEARDYGTRPDPESPGPPFLAMNHTKRSVAVDLKAPGGLRVARRLVDTADVVIENFRPGVMDRLGLGYAQVSATNASLVYCSISGYGSTGPLAGRAANDLSIQALSGLLSMTGEPGRPPVRTPAPVGDLMAGMFAAIGVLAALRERERSGLGQHVETSMLEAQVNTLNYFFVDHWLNGTVPRPMGTANGLGLPNQAFQTRDGWVCITSSNERAWQRLCAALDIARHAADPRFATLQARYAHRDALVDLLSAATKRLTTAECVARLDAAGVSNSPVRDLAEAAMEPQLEAMGAVVTVPMERLGDVRLVNSPLHFSASPRPATTPPPRLGGDTREVLAELGYSPREIAELEAEQAVLSGQNVEGAGL</sequence>
<dbReference type="Gene3D" id="3.40.50.10540">
    <property type="entry name" value="Crotonobetainyl-coa:carnitine coa-transferase, domain 1"/>
    <property type="match status" value="1"/>
</dbReference>
<dbReference type="GO" id="GO:0016740">
    <property type="term" value="F:transferase activity"/>
    <property type="evidence" value="ECO:0007669"/>
    <property type="project" value="UniProtKB-KW"/>
</dbReference>
<dbReference type="InterPro" id="IPR050483">
    <property type="entry name" value="CoA-transferase_III_domain"/>
</dbReference>
<dbReference type="PANTHER" id="PTHR48207:SF4">
    <property type="entry name" value="BLL6097 PROTEIN"/>
    <property type="match status" value="1"/>
</dbReference>
<dbReference type="Pfam" id="PF02515">
    <property type="entry name" value="CoA_transf_3"/>
    <property type="match status" value="1"/>
</dbReference>
<dbReference type="InterPro" id="IPR023606">
    <property type="entry name" value="CoA-Trfase_III_dom_1_sf"/>
</dbReference>
<dbReference type="Proteomes" id="UP001589627">
    <property type="component" value="Unassembled WGS sequence"/>
</dbReference>
<feature type="compositionally biased region" description="Basic and acidic residues" evidence="2">
    <location>
        <begin position="43"/>
        <end position="57"/>
    </location>
</feature>
<accession>A0ABV5YNT3</accession>
<name>A0ABV5YNT3_9ACTN</name>
<comment type="caution">
    <text evidence="3">The sequence shown here is derived from an EMBL/GenBank/DDBJ whole genome shotgun (WGS) entry which is preliminary data.</text>
</comment>
<dbReference type="InterPro" id="IPR044855">
    <property type="entry name" value="CoA-Trfase_III_dom3_sf"/>
</dbReference>
<evidence type="ECO:0000256" key="2">
    <source>
        <dbReference type="SAM" id="MobiDB-lite"/>
    </source>
</evidence>
<keyword evidence="4" id="KW-1185">Reference proteome</keyword>
<gene>
    <name evidence="3" type="ORF">ACFFNX_26535</name>
</gene>
<proteinExistence type="predicted"/>
<evidence type="ECO:0000313" key="3">
    <source>
        <dbReference type="EMBL" id="MFB9835744.1"/>
    </source>
</evidence>
<feature type="region of interest" description="Disordered" evidence="2">
    <location>
        <begin position="43"/>
        <end position="62"/>
    </location>
</feature>
<dbReference type="RefSeq" id="WP_378207832.1">
    <property type="nucleotide sequence ID" value="NZ_JBHLZP010000224.1"/>
</dbReference>
<dbReference type="EMBL" id="JBHLZP010000224">
    <property type="protein sequence ID" value="MFB9835744.1"/>
    <property type="molecule type" value="Genomic_DNA"/>
</dbReference>
<protein>
    <submittedName>
        <fullName evidence="3">CaiB/BaiF CoA transferase family protein</fullName>
    </submittedName>
</protein>
<dbReference type="SUPFAM" id="SSF89796">
    <property type="entry name" value="CoA-transferase family III (CaiB/BaiF)"/>
    <property type="match status" value="1"/>
</dbReference>
<reference evidence="3 4" key="1">
    <citation type="submission" date="2024-09" db="EMBL/GenBank/DDBJ databases">
        <authorList>
            <person name="Sun Q."/>
            <person name="Mori K."/>
        </authorList>
    </citation>
    <scope>NUCLEOTIDE SEQUENCE [LARGE SCALE GENOMIC DNA]</scope>
    <source>
        <strain evidence="3 4">TBRC 0563</strain>
    </source>
</reference>
<dbReference type="Gene3D" id="3.30.1540.10">
    <property type="entry name" value="formyl-coa transferase, domain 3"/>
    <property type="match status" value="1"/>
</dbReference>
<dbReference type="InterPro" id="IPR003673">
    <property type="entry name" value="CoA-Trfase_fam_III"/>
</dbReference>